<keyword evidence="6 7" id="KW-0472">Membrane</keyword>
<dbReference type="InterPro" id="IPR003593">
    <property type="entry name" value="AAA+_ATPase"/>
</dbReference>
<dbReference type="PANTHER" id="PTHR24221:SF261">
    <property type="entry name" value="GLUTATHIONE_L-CYSTEINE TRANSPORT SYSTEM ATP-BINDING_PERMEASE PROTEIN CYDD"/>
    <property type="match status" value="1"/>
</dbReference>
<dbReference type="PROSITE" id="PS50929">
    <property type="entry name" value="ABC_TM1F"/>
    <property type="match status" value="1"/>
</dbReference>
<evidence type="ECO:0000259" key="8">
    <source>
        <dbReference type="PROSITE" id="PS50893"/>
    </source>
</evidence>
<dbReference type="Proteomes" id="UP000288361">
    <property type="component" value="Unassembled WGS sequence"/>
</dbReference>
<feature type="transmembrane region" description="Helical" evidence="7">
    <location>
        <begin position="25"/>
        <end position="47"/>
    </location>
</feature>
<dbReference type="GO" id="GO:0016887">
    <property type="term" value="F:ATP hydrolysis activity"/>
    <property type="evidence" value="ECO:0007669"/>
    <property type="project" value="InterPro"/>
</dbReference>
<keyword evidence="5 7" id="KW-1133">Transmembrane helix</keyword>
<keyword evidence="3" id="KW-0547">Nucleotide-binding</keyword>
<dbReference type="GO" id="GO:0005886">
    <property type="term" value="C:plasma membrane"/>
    <property type="evidence" value="ECO:0007669"/>
    <property type="project" value="UniProtKB-SubCell"/>
</dbReference>
<dbReference type="InterPro" id="IPR036640">
    <property type="entry name" value="ABC1_TM_sf"/>
</dbReference>
<evidence type="ECO:0000313" key="11">
    <source>
        <dbReference type="Proteomes" id="UP000288361"/>
    </source>
</evidence>
<dbReference type="GO" id="GO:0034040">
    <property type="term" value="F:ATPase-coupled lipid transmembrane transporter activity"/>
    <property type="evidence" value="ECO:0007669"/>
    <property type="project" value="TreeGrafter"/>
</dbReference>
<dbReference type="InterPro" id="IPR017871">
    <property type="entry name" value="ABC_transporter-like_CS"/>
</dbReference>
<evidence type="ECO:0000256" key="5">
    <source>
        <dbReference type="ARBA" id="ARBA00022989"/>
    </source>
</evidence>
<organism evidence="10 11">
    <name type="scientific">Idiomarina piscisalsi</name>
    <dbReference type="NCBI Taxonomy" id="1096243"/>
    <lineage>
        <taxon>Bacteria</taxon>
        <taxon>Pseudomonadati</taxon>
        <taxon>Pseudomonadota</taxon>
        <taxon>Gammaproteobacteria</taxon>
        <taxon>Alteromonadales</taxon>
        <taxon>Idiomarinaceae</taxon>
        <taxon>Idiomarina</taxon>
    </lineage>
</organism>
<feature type="transmembrane region" description="Helical" evidence="7">
    <location>
        <begin position="272"/>
        <end position="293"/>
    </location>
</feature>
<dbReference type="SUPFAM" id="SSF52540">
    <property type="entry name" value="P-loop containing nucleoside triphosphate hydrolases"/>
    <property type="match status" value="1"/>
</dbReference>
<dbReference type="CDD" id="cd18584">
    <property type="entry name" value="ABC_6TM_AarD_CydD"/>
    <property type="match status" value="1"/>
</dbReference>
<evidence type="ECO:0000256" key="7">
    <source>
        <dbReference type="SAM" id="Phobius"/>
    </source>
</evidence>
<dbReference type="InterPro" id="IPR011527">
    <property type="entry name" value="ABC1_TM_dom"/>
</dbReference>
<dbReference type="PROSITE" id="PS50893">
    <property type="entry name" value="ABC_TRANSPORTER_2"/>
    <property type="match status" value="1"/>
</dbReference>
<dbReference type="RefSeq" id="WP_126752380.1">
    <property type="nucleotide sequence ID" value="NZ_JBHUMT010000015.1"/>
</dbReference>
<feature type="transmembrane region" description="Helical" evidence="7">
    <location>
        <begin position="242"/>
        <end position="266"/>
    </location>
</feature>
<dbReference type="GO" id="GO:0140359">
    <property type="term" value="F:ABC-type transporter activity"/>
    <property type="evidence" value="ECO:0007669"/>
    <property type="project" value="InterPro"/>
</dbReference>
<dbReference type="EMBL" id="PIQA01000006">
    <property type="protein sequence ID" value="RUO64193.1"/>
    <property type="molecule type" value="Genomic_DNA"/>
</dbReference>
<dbReference type="InterPro" id="IPR003439">
    <property type="entry name" value="ABC_transporter-like_ATP-bd"/>
</dbReference>
<evidence type="ECO:0000256" key="3">
    <source>
        <dbReference type="ARBA" id="ARBA00022741"/>
    </source>
</evidence>
<keyword evidence="4 10" id="KW-0067">ATP-binding</keyword>
<proteinExistence type="predicted"/>
<feature type="transmembrane region" description="Helical" evidence="7">
    <location>
        <begin position="165"/>
        <end position="184"/>
    </location>
</feature>
<dbReference type="SMART" id="SM00382">
    <property type="entry name" value="AAA"/>
    <property type="match status" value="1"/>
</dbReference>
<evidence type="ECO:0000256" key="4">
    <source>
        <dbReference type="ARBA" id="ARBA00022840"/>
    </source>
</evidence>
<reference evidence="10 11" key="1">
    <citation type="journal article" date="2011" name="Front. Microbiol.">
        <title>Genomic signatures of strain selection and enhancement in Bacillus atrophaeus var. globigii, a historical biowarfare simulant.</title>
        <authorList>
            <person name="Gibbons H.S."/>
            <person name="Broomall S.M."/>
            <person name="McNew L.A."/>
            <person name="Daligault H."/>
            <person name="Chapman C."/>
            <person name="Bruce D."/>
            <person name="Karavis M."/>
            <person name="Krepps M."/>
            <person name="McGregor P.A."/>
            <person name="Hong C."/>
            <person name="Park K.H."/>
            <person name="Akmal A."/>
            <person name="Feldman A."/>
            <person name="Lin J.S."/>
            <person name="Chang W.E."/>
            <person name="Higgs B.W."/>
            <person name="Demirev P."/>
            <person name="Lindquist J."/>
            <person name="Liem A."/>
            <person name="Fochler E."/>
            <person name="Read T.D."/>
            <person name="Tapia R."/>
            <person name="Johnson S."/>
            <person name="Bishop-Lilly K.A."/>
            <person name="Detter C."/>
            <person name="Han C."/>
            <person name="Sozhamannan S."/>
            <person name="Rosenzweig C.N."/>
            <person name="Skowronski E.W."/>
        </authorList>
    </citation>
    <scope>NUCLEOTIDE SEQUENCE [LARGE SCALE GENOMIC DNA]</scope>
    <source>
        <strain evidence="10 11">TPS4-2</strain>
    </source>
</reference>
<dbReference type="AlphaFoldDB" id="A0A432YRA4"/>
<dbReference type="SUPFAM" id="SSF90123">
    <property type="entry name" value="ABC transporter transmembrane region"/>
    <property type="match status" value="1"/>
</dbReference>
<protein>
    <submittedName>
        <fullName evidence="10">ABC transporter ATP-binding protein</fullName>
    </submittedName>
</protein>
<gene>
    <name evidence="10" type="ORF">CWI73_08510</name>
</gene>
<dbReference type="InterPro" id="IPR039421">
    <property type="entry name" value="Type_1_exporter"/>
</dbReference>
<name>A0A432YRA4_9GAMM</name>
<keyword evidence="2 7" id="KW-0812">Transmembrane</keyword>
<feature type="domain" description="ABC transmembrane type-1" evidence="9">
    <location>
        <begin position="25"/>
        <end position="312"/>
    </location>
</feature>
<dbReference type="Gene3D" id="1.20.1560.10">
    <property type="entry name" value="ABC transporter type 1, transmembrane domain"/>
    <property type="match status" value="1"/>
</dbReference>
<dbReference type="PROSITE" id="PS00211">
    <property type="entry name" value="ABC_TRANSPORTER_1"/>
    <property type="match status" value="1"/>
</dbReference>
<dbReference type="GO" id="GO:0005524">
    <property type="term" value="F:ATP binding"/>
    <property type="evidence" value="ECO:0007669"/>
    <property type="project" value="UniProtKB-KW"/>
</dbReference>
<feature type="transmembrane region" description="Helical" evidence="7">
    <location>
        <begin position="59"/>
        <end position="78"/>
    </location>
</feature>
<comment type="subcellular location">
    <subcellularLocation>
        <location evidence="1">Cell membrane</location>
        <topology evidence="1">Multi-pass membrane protein</topology>
    </subcellularLocation>
</comment>
<evidence type="ECO:0000256" key="2">
    <source>
        <dbReference type="ARBA" id="ARBA00022692"/>
    </source>
</evidence>
<evidence type="ECO:0000313" key="10">
    <source>
        <dbReference type="EMBL" id="RUO64193.1"/>
    </source>
</evidence>
<sequence length="548" mass="59530">MNADFASASAYLKQLAAYVKRPIQWAFLLGLLKTVAVIVQLSFLALLAERLFVGEYSLWSQPMLLIGLSLTSLLRATLPQIQQQFLRRATLLASQQARQKLADDWQRKLLAGKPLAAADGSLQLEPIESLKGYFSRYLVQQYLVVTSPLLILLVCFYLNPVVGALLLISGPIIPVFMALVGMGAERLSQKHAQQTFALSRVFTDKLRNLTTLKLFGAGTAAVNDVAAAGEDYRKATMSTLRIAFLSSAVLEFFSSVAIAGVALYVGFGLLGYIDWLGADQLTLFTGLFVLLLAPEYFAPLRQFAQSYHDRAAAVGAATLLCELNKDSLTAEESSGTSDDLRKDTHLYAWNNLSVTFGSSGANKQLKFPDSEIARGELCVITGDSGSGKTTLVKVLLGQLPFQGQLSQPVESTHQIAYFAQQPFLTAGSLRANLNIFEHHSDAQIFEALAQVRLDKLLATLPEGLGTKLSEHGVGLSGGEQRRLALARCLLSQRAVIIADEPTENLDEVSAEAIRKCLQSYAHDGNTVIVASHDPLLIKRATQLIKVSA</sequence>
<dbReference type="Pfam" id="PF00664">
    <property type="entry name" value="ABC_membrane"/>
    <property type="match status" value="1"/>
</dbReference>
<evidence type="ECO:0000259" key="9">
    <source>
        <dbReference type="PROSITE" id="PS50929"/>
    </source>
</evidence>
<evidence type="ECO:0000256" key="1">
    <source>
        <dbReference type="ARBA" id="ARBA00004651"/>
    </source>
</evidence>
<dbReference type="PANTHER" id="PTHR24221">
    <property type="entry name" value="ATP-BINDING CASSETTE SUB-FAMILY B"/>
    <property type="match status" value="1"/>
</dbReference>
<dbReference type="InterPro" id="IPR027417">
    <property type="entry name" value="P-loop_NTPase"/>
</dbReference>
<comment type="caution">
    <text evidence="10">The sequence shown here is derived from an EMBL/GenBank/DDBJ whole genome shotgun (WGS) entry which is preliminary data.</text>
</comment>
<dbReference type="Pfam" id="PF00005">
    <property type="entry name" value="ABC_tran"/>
    <property type="match status" value="1"/>
</dbReference>
<feature type="transmembrane region" description="Helical" evidence="7">
    <location>
        <begin position="137"/>
        <end position="159"/>
    </location>
</feature>
<dbReference type="Gene3D" id="3.40.50.300">
    <property type="entry name" value="P-loop containing nucleotide triphosphate hydrolases"/>
    <property type="match status" value="1"/>
</dbReference>
<evidence type="ECO:0000256" key="6">
    <source>
        <dbReference type="ARBA" id="ARBA00023136"/>
    </source>
</evidence>
<accession>A0A432YRA4</accession>
<feature type="domain" description="ABC transporter" evidence="8">
    <location>
        <begin position="347"/>
        <end position="548"/>
    </location>
</feature>